<dbReference type="PANTHER" id="PTHR43155">
    <property type="entry name" value="CYCLIC DI-GMP PHOSPHODIESTERASE PA4108-RELATED"/>
    <property type="match status" value="1"/>
</dbReference>
<feature type="region of interest" description="Disordered" evidence="1">
    <location>
        <begin position="1"/>
        <end position="42"/>
    </location>
</feature>
<dbReference type="InterPro" id="IPR037522">
    <property type="entry name" value="HD_GYP_dom"/>
</dbReference>
<evidence type="ECO:0000313" key="4">
    <source>
        <dbReference type="Proteomes" id="UP001168540"/>
    </source>
</evidence>
<dbReference type="SUPFAM" id="SSF109604">
    <property type="entry name" value="HD-domain/PDEase-like"/>
    <property type="match status" value="1"/>
</dbReference>
<keyword evidence="4" id="KW-1185">Reference proteome</keyword>
<accession>A0ABT7XT15</accession>
<gene>
    <name evidence="3" type="ORF">QU481_18910</name>
</gene>
<proteinExistence type="predicted"/>
<reference evidence="3" key="1">
    <citation type="submission" date="2023-06" db="EMBL/GenBank/DDBJ databases">
        <authorList>
            <person name="Zhang S."/>
        </authorList>
    </citation>
    <scope>NUCLEOTIDE SEQUENCE</scope>
    <source>
        <strain evidence="3">SG2303</strain>
    </source>
</reference>
<evidence type="ECO:0000259" key="2">
    <source>
        <dbReference type="PROSITE" id="PS51832"/>
    </source>
</evidence>
<feature type="domain" description="HD-GYP" evidence="2">
    <location>
        <begin position="85"/>
        <end position="281"/>
    </location>
</feature>
<dbReference type="Gene3D" id="1.10.3210.10">
    <property type="entry name" value="Hypothetical protein af1432"/>
    <property type="match status" value="1"/>
</dbReference>
<organism evidence="3 4">
    <name type="scientific">Crenobacter oryzisoli</name>
    <dbReference type="NCBI Taxonomy" id="3056844"/>
    <lineage>
        <taxon>Bacteria</taxon>
        <taxon>Pseudomonadati</taxon>
        <taxon>Pseudomonadota</taxon>
        <taxon>Betaproteobacteria</taxon>
        <taxon>Neisseriales</taxon>
        <taxon>Neisseriaceae</taxon>
        <taxon>Crenobacter</taxon>
    </lineage>
</organism>
<dbReference type="CDD" id="cd00077">
    <property type="entry name" value="HDc"/>
    <property type="match status" value="1"/>
</dbReference>
<comment type="caution">
    <text evidence="3">The sequence shown here is derived from an EMBL/GenBank/DDBJ whole genome shotgun (WGS) entry which is preliminary data.</text>
</comment>
<dbReference type="RefSeq" id="WP_289831553.1">
    <property type="nucleotide sequence ID" value="NZ_JAUEDK010000046.1"/>
</dbReference>
<dbReference type="PROSITE" id="PS51832">
    <property type="entry name" value="HD_GYP"/>
    <property type="match status" value="1"/>
</dbReference>
<dbReference type="InterPro" id="IPR003607">
    <property type="entry name" value="HD/PDEase_dom"/>
</dbReference>
<sequence length="348" mass="37450">MPNDELPAPAPGAASPFPTESGAGMAAGPNAVEPPAPRLPPLQADNALQALEQQIRRTATLLENPRRDGVVFVSGVERVAGELIALADRHPDGLVASLLLVPFGDYAPAHSVHVAALCAKLAPRLALSTEERHCLVCAALTMNVAMVSLQNMLHHQEHALSDAQHQLMREHPLLGVTLLREAGVTDLRWLAIVASHHEELDGSGYPQGLQGDVIDPLAHILHLADITCAKLMPRSYRPALVPSVALGQLFRNEDHHYEQRVTTAIIKELGVYPPGSFVRLMSGEIAVVVKTLTRATTPDVITVRDADGQPSRSPQHRDTTQPSYLIEQAVSPHAANLRPGALARLWPV</sequence>
<evidence type="ECO:0000256" key="1">
    <source>
        <dbReference type="SAM" id="MobiDB-lite"/>
    </source>
</evidence>
<evidence type="ECO:0000313" key="3">
    <source>
        <dbReference type="EMBL" id="MDN0076918.1"/>
    </source>
</evidence>
<dbReference type="EMBL" id="JAUEDK010000046">
    <property type="protein sequence ID" value="MDN0076918.1"/>
    <property type="molecule type" value="Genomic_DNA"/>
</dbReference>
<name>A0ABT7XT15_9NEIS</name>
<dbReference type="Pfam" id="PF13487">
    <property type="entry name" value="HD_5"/>
    <property type="match status" value="1"/>
</dbReference>
<dbReference type="PANTHER" id="PTHR43155:SF2">
    <property type="entry name" value="CYCLIC DI-GMP PHOSPHODIESTERASE PA4108"/>
    <property type="match status" value="1"/>
</dbReference>
<protein>
    <submittedName>
        <fullName evidence="3">HD domain-containing phosphohydrolase</fullName>
    </submittedName>
</protein>
<dbReference type="Proteomes" id="UP001168540">
    <property type="component" value="Unassembled WGS sequence"/>
</dbReference>